<dbReference type="InterPro" id="IPR003018">
    <property type="entry name" value="GAF"/>
</dbReference>
<reference evidence="3" key="1">
    <citation type="journal article" date="2019" name="Int. J. Syst. Evol. Microbiol.">
        <title>The Global Catalogue of Microorganisms (GCM) 10K type strain sequencing project: providing services to taxonomists for standard genome sequencing and annotation.</title>
        <authorList>
            <consortium name="The Broad Institute Genomics Platform"/>
            <consortium name="The Broad Institute Genome Sequencing Center for Infectious Disease"/>
            <person name="Wu L."/>
            <person name="Ma J."/>
        </authorList>
    </citation>
    <scope>NUCLEOTIDE SEQUENCE [LARGE SCALE GENOMIC DNA]</scope>
    <source>
        <strain evidence="3">CGMCC 1.12477</strain>
    </source>
</reference>
<keyword evidence="3" id="KW-1185">Reference proteome</keyword>
<sequence>MQQQKTKDRPEDPIQTPDEIIANVLRRLSLVDSSPEPGFNRFTRLVCHVAHVRMAMVTFVEERANRQYFKAALGLPDGVTGTPLEQSFCKIVTRTGKMLDVSDARTDARVQDNPSIEELGVQAYLGAPIVGPSGEALGSLCAVDKVPRDWSDNQKRAMTDLAACVSDHIALRHARLA</sequence>
<dbReference type="EMBL" id="JBHUDD010000147">
    <property type="protein sequence ID" value="MFD1510890.1"/>
    <property type="molecule type" value="Genomic_DNA"/>
</dbReference>
<proteinExistence type="predicted"/>
<feature type="domain" description="GAF" evidence="1">
    <location>
        <begin position="34"/>
        <end position="177"/>
    </location>
</feature>
<dbReference type="SUPFAM" id="SSF55781">
    <property type="entry name" value="GAF domain-like"/>
    <property type="match status" value="1"/>
</dbReference>
<dbReference type="Pfam" id="PF01590">
    <property type="entry name" value="GAF"/>
    <property type="match status" value="1"/>
</dbReference>
<comment type="caution">
    <text evidence="2">The sequence shown here is derived from an EMBL/GenBank/DDBJ whole genome shotgun (WGS) entry which is preliminary data.</text>
</comment>
<accession>A0ABW4EI85</accession>
<evidence type="ECO:0000313" key="2">
    <source>
        <dbReference type="EMBL" id="MFD1510890.1"/>
    </source>
</evidence>
<dbReference type="InterPro" id="IPR029016">
    <property type="entry name" value="GAF-like_dom_sf"/>
</dbReference>
<dbReference type="Proteomes" id="UP001597186">
    <property type="component" value="Unassembled WGS sequence"/>
</dbReference>
<organism evidence="2 3">
    <name type="scientific">Lacimonas salitolerans</name>
    <dbReference type="NCBI Taxonomy" id="1323750"/>
    <lineage>
        <taxon>Bacteria</taxon>
        <taxon>Pseudomonadati</taxon>
        <taxon>Pseudomonadota</taxon>
        <taxon>Alphaproteobacteria</taxon>
        <taxon>Rhodobacterales</taxon>
        <taxon>Paracoccaceae</taxon>
        <taxon>Lacimonas</taxon>
    </lineage>
</organism>
<dbReference type="SMART" id="SM00065">
    <property type="entry name" value="GAF"/>
    <property type="match status" value="1"/>
</dbReference>
<name>A0ABW4EI85_9RHOB</name>
<dbReference type="Gene3D" id="3.30.450.40">
    <property type="match status" value="1"/>
</dbReference>
<dbReference type="PANTHER" id="PTHR43102:SF2">
    <property type="entry name" value="GAF DOMAIN-CONTAINING PROTEIN"/>
    <property type="match status" value="1"/>
</dbReference>
<dbReference type="RefSeq" id="WP_379917512.1">
    <property type="nucleotide sequence ID" value="NZ_JBHUDD010000147.1"/>
</dbReference>
<protein>
    <submittedName>
        <fullName evidence="2">GAF domain-containing protein</fullName>
    </submittedName>
</protein>
<evidence type="ECO:0000259" key="1">
    <source>
        <dbReference type="SMART" id="SM00065"/>
    </source>
</evidence>
<evidence type="ECO:0000313" key="3">
    <source>
        <dbReference type="Proteomes" id="UP001597186"/>
    </source>
</evidence>
<dbReference type="PANTHER" id="PTHR43102">
    <property type="entry name" value="SLR1143 PROTEIN"/>
    <property type="match status" value="1"/>
</dbReference>
<gene>
    <name evidence="2" type="ORF">ACFTOW_16015</name>
</gene>